<accession>A0A238J911</accession>
<proteinExistence type="predicted"/>
<dbReference type="Pfam" id="PF00353">
    <property type="entry name" value="HemolysinCabind"/>
    <property type="match status" value="6"/>
</dbReference>
<reference evidence="4" key="1">
    <citation type="submission" date="2017-05" db="EMBL/GenBank/DDBJ databases">
        <authorList>
            <person name="Rodrigo-Torres L."/>
            <person name="Arahal R. D."/>
            <person name="Lucena T."/>
        </authorList>
    </citation>
    <scope>NUCLEOTIDE SEQUENCE [LARGE SCALE GENOMIC DNA]</scope>
    <source>
        <strain evidence="4">CECT 8649</strain>
    </source>
</reference>
<evidence type="ECO:0000256" key="2">
    <source>
        <dbReference type="ARBA" id="ARBA00022525"/>
    </source>
</evidence>
<dbReference type="PROSITE" id="PS00330">
    <property type="entry name" value="HEMOLYSIN_CALCIUM"/>
    <property type="match status" value="4"/>
</dbReference>
<dbReference type="PRINTS" id="PR00313">
    <property type="entry name" value="CABNDNGRPT"/>
</dbReference>
<keyword evidence="4" id="KW-1185">Reference proteome</keyword>
<name>A0A238J911_9RHOB</name>
<evidence type="ECO:0000313" key="3">
    <source>
        <dbReference type="EMBL" id="SMX27201.1"/>
    </source>
</evidence>
<dbReference type="PANTHER" id="PTHR38340:SF1">
    <property type="entry name" value="S-LAYER PROTEIN"/>
    <property type="match status" value="1"/>
</dbReference>
<dbReference type="AlphaFoldDB" id="A0A238J911"/>
<dbReference type="InterPro" id="IPR017853">
    <property type="entry name" value="GH"/>
</dbReference>
<dbReference type="EMBL" id="FXXP01000001">
    <property type="protein sequence ID" value="SMX27201.1"/>
    <property type="molecule type" value="Genomic_DNA"/>
</dbReference>
<gene>
    <name evidence="3" type="primary">cya_3</name>
    <name evidence="3" type="ORF">TRP8649_01303</name>
</gene>
<dbReference type="InterPro" id="IPR001343">
    <property type="entry name" value="Hemolysn_Ca-bd"/>
</dbReference>
<dbReference type="InterPro" id="IPR018511">
    <property type="entry name" value="Hemolysin-typ_Ca-bd_CS"/>
</dbReference>
<dbReference type="GO" id="GO:0005509">
    <property type="term" value="F:calcium ion binding"/>
    <property type="evidence" value="ECO:0007669"/>
    <property type="project" value="InterPro"/>
</dbReference>
<dbReference type="InterPro" id="IPR011049">
    <property type="entry name" value="Serralysin-like_metalloprot_C"/>
</dbReference>
<evidence type="ECO:0000256" key="1">
    <source>
        <dbReference type="ARBA" id="ARBA00004613"/>
    </source>
</evidence>
<evidence type="ECO:0000313" key="4">
    <source>
        <dbReference type="Proteomes" id="UP000225972"/>
    </source>
</evidence>
<dbReference type="OrthoDB" id="419320at2"/>
<dbReference type="InterPro" id="IPR050557">
    <property type="entry name" value="RTX_toxin/Mannuronan_C5-epim"/>
</dbReference>
<dbReference type="GO" id="GO:0005576">
    <property type="term" value="C:extracellular region"/>
    <property type="evidence" value="ECO:0007669"/>
    <property type="project" value="UniProtKB-SubCell"/>
</dbReference>
<dbReference type="Proteomes" id="UP000225972">
    <property type="component" value="Unassembled WGS sequence"/>
</dbReference>
<dbReference type="SUPFAM" id="SSF51120">
    <property type="entry name" value="beta-Roll"/>
    <property type="match status" value="3"/>
</dbReference>
<keyword evidence="2" id="KW-0964">Secreted</keyword>
<dbReference type="RefSeq" id="WP_099243378.1">
    <property type="nucleotide sequence ID" value="NZ_FXXP01000001.1"/>
</dbReference>
<dbReference type="Gene3D" id="3.20.20.80">
    <property type="entry name" value="Glycosidases"/>
    <property type="match status" value="1"/>
</dbReference>
<dbReference type="Gene3D" id="2.150.10.10">
    <property type="entry name" value="Serralysin-like metalloprotease, C-terminal"/>
    <property type="match status" value="4"/>
</dbReference>
<organism evidence="3 4">
    <name type="scientific">Pelagimonas phthalicica</name>
    <dbReference type="NCBI Taxonomy" id="1037362"/>
    <lineage>
        <taxon>Bacteria</taxon>
        <taxon>Pseudomonadati</taxon>
        <taxon>Pseudomonadota</taxon>
        <taxon>Alphaproteobacteria</taxon>
        <taxon>Rhodobacterales</taxon>
        <taxon>Roseobacteraceae</taxon>
        <taxon>Pelagimonas</taxon>
    </lineage>
</organism>
<dbReference type="SUPFAM" id="SSF51445">
    <property type="entry name" value="(Trans)glycosidases"/>
    <property type="match status" value="1"/>
</dbReference>
<protein>
    <submittedName>
        <fullName evidence="3">Bifunctional hemolysin/adenylate cyclase</fullName>
    </submittedName>
</protein>
<sequence>MLVTDQSSYNDATAATAEHFGGNVVSNRYDQWVSPGSETFSDIQVDHMAYDLVDDLGVTILRYPGGNANEVDYANPNPTPVDGGPNLIGQDMFYQTVASMNADYGSNIQINYVLGMNYDDAFTTTAGQHLLLIDDSNGTEGYGITNREVNPDFVEMVAQYALDAAIAAAAAGVELHSFEIGNESNWAMPPMTSIEYALLASQVALAIVELFAEHPELEQPEILVESHIGRIGGQPSNAGGSTFWVDENDPNLTVYAESAPGLTQVDWDWDEGLDPLVGNDQHFGHQGQNLAKIAIFNSTVSSVIPGLTAANAIDGITTHMYVDSGIDSIDVNGNHTDAVFERLAEWQEELVRGAGLDELQTYVTEWNMEADGDGHNHPDNTGLPNAQGLVELMFEMLEHGITGAQVWPLVHNNSTVGTALTNPDTIVDGEHTHHLSIVGTAFAMMSESLYDLAPIFDFDTGAVSIGGTSTNFDVHGFGNSNRLVAFASERAGNLIQNGQFSLDFANFIDDGASYFVTMTQLHTADKNPEGAGKFPHVEFTDGTVITGAEVDLIDTNPTNPDGVDLNVPFDTIEDYSLIRIEMTKITAGADLLVGRGGNDSVYGASGNDTIIGGGGDDTLLGGYGFDTIEGGEGDDWIDGEQHADRLYGGAGDDTLIGGQGTDHLLGGEGNDSLDAGSEADRVWGGDGNDIIRAGSNFGESVDGLWGEAGNDTLYGDAGFDYLSGGTGEDVLIGGHQADNLYGDAGNDSLYGGQGLDRMFGGDGDDRLEDTLDNNGFFGEGGNDTMIAGNGNDRFFGGSGNDSISAGGGNDSIYGGSGFDTIIGGAGNDVMRGDFNADTFVFEDGHGADTIQDFDTNTNLEQIDLSGVSAISNVNDLNLGSATSGAATQVGADVVIDTGGGNSIRLTGVNIADLEAGDFIF</sequence>
<comment type="subcellular location">
    <subcellularLocation>
        <location evidence="1">Secreted</location>
    </subcellularLocation>
</comment>
<dbReference type="PANTHER" id="PTHR38340">
    <property type="entry name" value="S-LAYER PROTEIN"/>
    <property type="match status" value="1"/>
</dbReference>